<comment type="caution">
    <text evidence="1">The sequence shown here is derived from an EMBL/GenBank/DDBJ whole genome shotgun (WGS) entry which is preliminary data.</text>
</comment>
<dbReference type="AlphaFoldDB" id="A0AAW1UMY2"/>
<dbReference type="EMBL" id="JARQZJ010000073">
    <property type="protein sequence ID" value="KAK9882156.1"/>
    <property type="molecule type" value="Genomic_DNA"/>
</dbReference>
<protein>
    <submittedName>
        <fullName evidence="1">Uncharacterized protein</fullName>
    </submittedName>
</protein>
<gene>
    <name evidence="1" type="ORF">WA026_019673</name>
</gene>
<evidence type="ECO:0000313" key="2">
    <source>
        <dbReference type="Proteomes" id="UP001431783"/>
    </source>
</evidence>
<reference evidence="1 2" key="1">
    <citation type="submission" date="2023-03" db="EMBL/GenBank/DDBJ databases">
        <title>Genome insight into feeding habits of ladybird beetles.</title>
        <authorList>
            <person name="Li H.-S."/>
            <person name="Huang Y.-H."/>
            <person name="Pang H."/>
        </authorList>
    </citation>
    <scope>NUCLEOTIDE SEQUENCE [LARGE SCALE GENOMIC DNA]</scope>
    <source>
        <strain evidence="1">SYSU_2023b</strain>
        <tissue evidence="1">Whole body</tissue>
    </source>
</reference>
<proteinExistence type="predicted"/>
<organism evidence="1 2">
    <name type="scientific">Henosepilachna vigintioctopunctata</name>
    <dbReference type="NCBI Taxonomy" id="420089"/>
    <lineage>
        <taxon>Eukaryota</taxon>
        <taxon>Metazoa</taxon>
        <taxon>Ecdysozoa</taxon>
        <taxon>Arthropoda</taxon>
        <taxon>Hexapoda</taxon>
        <taxon>Insecta</taxon>
        <taxon>Pterygota</taxon>
        <taxon>Neoptera</taxon>
        <taxon>Endopterygota</taxon>
        <taxon>Coleoptera</taxon>
        <taxon>Polyphaga</taxon>
        <taxon>Cucujiformia</taxon>
        <taxon>Coccinelloidea</taxon>
        <taxon>Coccinellidae</taxon>
        <taxon>Epilachninae</taxon>
        <taxon>Epilachnini</taxon>
        <taxon>Henosepilachna</taxon>
    </lineage>
</organism>
<evidence type="ECO:0000313" key="1">
    <source>
        <dbReference type="EMBL" id="KAK9882156.1"/>
    </source>
</evidence>
<name>A0AAW1UMY2_9CUCU</name>
<keyword evidence="2" id="KW-1185">Reference proteome</keyword>
<dbReference type="Proteomes" id="UP001431783">
    <property type="component" value="Unassembled WGS sequence"/>
</dbReference>
<accession>A0AAW1UMY2</accession>
<sequence>MTKREQRAIRKIWSKKTRKYRVRVKLQTPPELETPPEPPLPQNNIALATKRRSESQRKLHNKLIKKQKNTKLKSYVKRYVTTKINYSGFKNRQ</sequence>